<dbReference type="Proteomes" id="UP001322664">
    <property type="component" value="Chromosome"/>
</dbReference>
<evidence type="ECO:0000313" key="2">
    <source>
        <dbReference type="EMBL" id="WPK10883.1"/>
    </source>
</evidence>
<dbReference type="Pfam" id="PF13508">
    <property type="entry name" value="Acetyltransf_7"/>
    <property type="match status" value="1"/>
</dbReference>
<sequence length="162" mass="19001">MILQTRNVVTEDDAFLFELYATTRKHEFSMLALDEQQLQALLYMQFEAQKRSYQNKFPQAKHEIIYHEGLPIGRVMTEIKGRNIHLIDISLLPNHRGKGYGTKILKQLQSNAATQRGSVTLHVLQENPARHLYERCGFYVTEEIAPYIAMRFESFNEEVERR</sequence>
<evidence type="ECO:0000313" key="3">
    <source>
        <dbReference type="Proteomes" id="UP001322664"/>
    </source>
</evidence>
<proteinExistence type="predicted"/>
<name>A0ABZ0RV83_9BACI</name>
<dbReference type="EMBL" id="CP137624">
    <property type="protein sequence ID" value="WPK10883.1"/>
    <property type="molecule type" value="Genomic_DNA"/>
</dbReference>
<dbReference type="CDD" id="cd04301">
    <property type="entry name" value="NAT_SF"/>
    <property type="match status" value="1"/>
</dbReference>
<dbReference type="InterPro" id="IPR000182">
    <property type="entry name" value="GNAT_dom"/>
</dbReference>
<dbReference type="InterPro" id="IPR016181">
    <property type="entry name" value="Acyl_CoA_acyltransferase"/>
</dbReference>
<keyword evidence="3" id="KW-1185">Reference proteome</keyword>
<accession>A0ABZ0RV83</accession>
<gene>
    <name evidence="2" type="ORF">R6U77_13435</name>
</gene>
<feature type="domain" description="N-acetyltransferase" evidence="1">
    <location>
        <begin position="3"/>
        <end position="157"/>
    </location>
</feature>
<organism evidence="2 3">
    <name type="scientific">Lysinibacillus louembei</name>
    <dbReference type="NCBI Taxonomy" id="1470088"/>
    <lineage>
        <taxon>Bacteria</taxon>
        <taxon>Bacillati</taxon>
        <taxon>Bacillota</taxon>
        <taxon>Bacilli</taxon>
        <taxon>Bacillales</taxon>
        <taxon>Bacillaceae</taxon>
        <taxon>Lysinibacillus</taxon>
    </lineage>
</organism>
<protein>
    <submittedName>
        <fullName evidence="2">GNAT family N-acetyltransferase</fullName>
    </submittedName>
</protein>
<dbReference type="Gene3D" id="3.40.630.30">
    <property type="match status" value="1"/>
</dbReference>
<dbReference type="PROSITE" id="PS51186">
    <property type="entry name" value="GNAT"/>
    <property type="match status" value="1"/>
</dbReference>
<evidence type="ECO:0000259" key="1">
    <source>
        <dbReference type="PROSITE" id="PS51186"/>
    </source>
</evidence>
<reference evidence="2 3" key="1">
    <citation type="submission" date="2023-09" db="EMBL/GenBank/DDBJ databases">
        <authorList>
            <person name="Page C.A."/>
            <person name="Perez-Diaz I.M."/>
        </authorList>
    </citation>
    <scope>NUCLEOTIDE SEQUENCE [LARGE SCALE GENOMIC DNA]</scope>
    <source>
        <strain evidence="2 3">Ll15</strain>
    </source>
</reference>
<dbReference type="SUPFAM" id="SSF55729">
    <property type="entry name" value="Acyl-CoA N-acyltransferases (Nat)"/>
    <property type="match status" value="1"/>
</dbReference>